<evidence type="ECO:0000256" key="1">
    <source>
        <dbReference type="SAM" id="MobiDB-lite"/>
    </source>
</evidence>
<feature type="compositionally biased region" description="Low complexity" evidence="1">
    <location>
        <begin position="44"/>
        <end position="54"/>
    </location>
</feature>
<reference evidence="3" key="1">
    <citation type="submission" date="2015-10" db="EMBL/GenBank/DDBJ databases">
        <authorList>
            <person name="Devillers H."/>
        </authorList>
    </citation>
    <scope>NUCLEOTIDE SEQUENCE [LARGE SCALE GENOMIC DNA]</scope>
</reference>
<proteinExistence type="predicted"/>
<name>A0A0P1KZ55_9SACH</name>
<evidence type="ECO:0000313" key="3">
    <source>
        <dbReference type="Proteomes" id="UP000236544"/>
    </source>
</evidence>
<organism evidence="2 3">
    <name type="scientific">Lachancea quebecensis</name>
    <dbReference type="NCBI Taxonomy" id="1654605"/>
    <lineage>
        <taxon>Eukaryota</taxon>
        <taxon>Fungi</taxon>
        <taxon>Dikarya</taxon>
        <taxon>Ascomycota</taxon>
        <taxon>Saccharomycotina</taxon>
        <taxon>Saccharomycetes</taxon>
        <taxon>Saccharomycetales</taxon>
        <taxon>Saccharomycetaceae</taxon>
        <taxon>Lachancea</taxon>
    </lineage>
</organism>
<protein>
    <submittedName>
        <fullName evidence="2">LAQU0S19e01024g1_1</fullName>
    </submittedName>
</protein>
<dbReference type="InterPro" id="IPR033775">
    <property type="entry name" value="DUF5137"/>
</dbReference>
<feature type="region of interest" description="Disordered" evidence="1">
    <location>
        <begin position="42"/>
        <end position="88"/>
    </location>
</feature>
<dbReference type="Pfam" id="PF17220">
    <property type="entry name" value="DUF5137"/>
    <property type="match status" value="1"/>
</dbReference>
<dbReference type="EMBL" id="LN890533">
    <property type="protein sequence ID" value="CUS24761.1"/>
    <property type="molecule type" value="Genomic_DNA"/>
</dbReference>
<dbReference type="AlphaFoldDB" id="A0A0P1KZ55"/>
<dbReference type="Proteomes" id="UP000236544">
    <property type="component" value="Unassembled WGS sequence"/>
</dbReference>
<accession>A0A0P1KZ55</accession>
<keyword evidence="3" id="KW-1185">Reference proteome</keyword>
<evidence type="ECO:0000313" key="2">
    <source>
        <dbReference type="EMBL" id="CUS24761.1"/>
    </source>
</evidence>
<sequence>MHSIDPYEWQLDQELIANTSQPATFGTAAWSDYAILERSTSADPLPKLAPLAGPAGEGIKRTLDCDDNNGVPAVAPGKRTRRDSREER</sequence>
<gene>
    <name evidence="2" type="ORF">LAQU0_S19e01024g</name>
</gene>